<reference evidence="2" key="1">
    <citation type="journal article" date="2019" name="Int. J. Syst. Evol. Microbiol.">
        <title>The Global Catalogue of Microorganisms (GCM) 10K type strain sequencing project: providing services to taxonomists for standard genome sequencing and annotation.</title>
        <authorList>
            <consortium name="The Broad Institute Genomics Platform"/>
            <consortium name="The Broad Institute Genome Sequencing Center for Infectious Disease"/>
            <person name="Wu L."/>
            <person name="Ma J."/>
        </authorList>
    </citation>
    <scope>NUCLEOTIDE SEQUENCE [LARGE SCALE GENOMIC DNA]</scope>
    <source>
        <strain evidence="2">KCTC 42644</strain>
    </source>
</reference>
<keyword evidence="2" id="KW-1185">Reference proteome</keyword>
<proteinExistence type="predicted"/>
<dbReference type="Proteomes" id="UP001595615">
    <property type="component" value="Unassembled WGS sequence"/>
</dbReference>
<protein>
    <submittedName>
        <fullName evidence="1">Uncharacterized protein</fullName>
    </submittedName>
</protein>
<dbReference type="EMBL" id="JBHRXV010000004">
    <property type="protein sequence ID" value="MFC3712198.1"/>
    <property type="molecule type" value="Genomic_DNA"/>
</dbReference>
<organism evidence="1 2">
    <name type="scientific">Sphingoaurantiacus capsulatus</name>
    <dbReference type="NCBI Taxonomy" id="1771310"/>
    <lineage>
        <taxon>Bacteria</taxon>
        <taxon>Pseudomonadati</taxon>
        <taxon>Pseudomonadota</taxon>
        <taxon>Alphaproteobacteria</taxon>
        <taxon>Sphingomonadales</taxon>
        <taxon>Sphingosinicellaceae</taxon>
        <taxon>Sphingoaurantiacus</taxon>
    </lineage>
</organism>
<comment type="caution">
    <text evidence="1">The sequence shown here is derived from an EMBL/GenBank/DDBJ whole genome shotgun (WGS) entry which is preliminary data.</text>
</comment>
<name>A0ABV7XAD6_9SPHN</name>
<evidence type="ECO:0000313" key="2">
    <source>
        <dbReference type="Proteomes" id="UP001595615"/>
    </source>
</evidence>
<sequence>MTRSHALVAAAGLVVGLAGLLLWDRWGAQVWLDAAIAYCF</sequence>
<evidence type="ECO:0000313" key="1">
    <source>
        <dbReference type="EMBL" id="MFC3712198.1"/>
    </source>
</evidence>
<accession>A0ABV7XAD6</accession>
<dbReference type="RefSeq" id="WP_380858608.1">
    <property type="nucleotide sequence ID" value="NZ_JBHRXV010000004.1"/>
</dbReference>
<gene>
    <name evidence="1" type="ORF">ACFOMD_06435</name>
</gene>